<evidence type="ECO:0000313" key="3">
    <source>
        <dbReference type="Proteomes" id="UP000070134"/>
    </source>
</evidence>
<name>A0A127A9L5_9MICC</name>
<keyword evidence="1" id="KW-0472">Membrane</keyword>
<protein>
    <recommendedName>
        <fullName evidence="4">DUF4352 domain-containing protein</fullName>
    </recommendedName>
</protein>
<dbReference type="AlphaFoldDB" id="A0A127A9L5"/>
<reference evidence="2 3" key="1">
    <citation type="submission" date="2016-02" db="EMBL/GenBank/DDBJ databases">
        <title>Complete genome of Sinomonas atrocyanea KCTC 3377.</title>
        <authorList>
            <person name="Kim K.M."/>
        </authorList>
    </citation>
    <scope>NUCLEOTIDE SEQUENCE [LARGE SCALE GENOMIC DNA]</scope>
    <source>
        <strain evidence="2 3">KCTC 3377</strain>
    </source>
</reference>
<dbReference type="EMBL" id="CP014518">
    <property type="protein sequence ID" value="AMM34382.1"/>
    <property type="molecule type" value="Genomic_DNA"/>
</dbReference>
<keyword evidence="1" id="KW-0812">Transmembrane</keyword>
<gene>
    <name evidence="2" type="ORF">SA2016_3725</name>
</gene>
<dbReference type="KEGG" id="satk:SA2016_3725"/>
<feature type="transmembrane region" description="Helical" evidence="1">
    <location>
        <begin position="45"/>
        <end position="65"/>
    </location>
</feature>
<keyword evidence="3" id="KW-1185">Reference proteome</keyword>
<dbReference type="Proteomes" id="UP000070134">
    <property type="component" value="Chromosome"/>
</dbReference>
<keyword evidence="1" id="KW-1133">Transmembrane helix</keyword>
<evidence type="ECO:0000313" key="2">
    <source>
        <dbReference type="EMBL" id="AMM34382.1"/>
    </source>
</evidence>
<evidence type="ECO:0008006" key="4">
    <source>
        <dbReference type="Google" id="ProtNLM"/>
    </source>
</evidence>
<sequence>MPEPAESVYGAASGAYHQGDFHPQVVGMSDSEEHRPPSWWSTLPGILTGVAALITALAGLFFGLVQLNSQGTAATTVKSSAAANPARPAQSSIPETAIASAPPAAVQVTNQPQRVGDLEYTVVSASARPDADGLSAIEFTVRCFNYGRYDANFWDAGFRVAAGSDVYSPTSGLDVVVPSDSSTTGVVRFVVPASARSLTLTFRFPAGERSVPVSLS</sequence>
<accession>A0A127A9L5</accession>
<proteinExistence type="predicted"/>
<evidence type="ECO:0000256" key="1">
    <source>
        <dbReference type="SAM" id="Phobius"/>
    </source>
</evidence>
<organism evidence="2 3">
    <name type="scientific">Sinomonas atrocyanea</name>
    <dbReference type="NCBI Taxonomy" id="37927"/>
    <lineage>
        <taxon>Bacteria</taxon>
        <taxon>Bacillati</taxon>
        <taxon>Actinomycetota</taxon>
        <taxon>Actinomycetes</taxon>
        <taxon>Micrococcales</taxon>
        <taxon>Micrococcaceae</taxon>
        <taxon>Sinomonas</taxon>
    </lineage>
</organism>